<keyword evidence="3 5" id="KW-0547">Nucleotide-binding</keyword>
<dbReference type="GO" id="GO:0003924">
    <property type="term" value="F:GTPase activity"/>
    <property type="evidence" value="ECO:0007669"/>
    <property type="project" value="InterPro"/>
</dbReference>
<dbReference type="Pfam" id="PF10396">
    <property type="entry name" value="TrmE_N"/>
    <property type="match status" value="1"/>
</dbReference>
<dbReference type="Gene3D" id="1.20.120.430">
    <property type="entry name" value="tRNA modification GTPase MnmE domain 2"/>
    <property type="match status" value="1"/>
</dbReference>
<dbReference type="Gene3D" id="3.30.1360.120">
    <property type="entry name" value="Probable tRNA modification gtpase trme, domain 1"/>
    <property type="match status" value="1"/>
</dbReference>
<dbReference type="InterPro" id="IPR027368">
    <property type="entry name" value="MnmE_dom2"/>
</dbReference>
<dbReference type="InterPro" id="IPR027417">
    <property type="entry name" value="P-loop_NTPase"/>
</dbReference>
<dbReference type="PANTHER" id="PTHR42714:SF2">
    <property type="entry name" value="TRNA MODIFICATION GTPASE GTPBP3, MITOCHONDRIAL"/>
    <property type="match status" value="1"/>
</dbReference>
<keyword evidence="2 5" id="KW-0819">tRNA processing</keyword>
<dbReference type="GO" id="GO:0030488">
    <property type="term" value="P:tRNA methylation"/>
    <property type="evidence" value="ECO:0007669"/>
    <property type="project" value="TreeGrafter"/>
</dbReference>
<dbReference type="Pfam" id="PF01926">
    <property type="entry name" value="MMR_HSR1"/>
    <property type="match status" value="1"/>
</dbReference>
<name>A0A7S3F6E4_9VIRI</name>
<dbReference type="HAMAP" id="MF_00379">
    <property type="entry name" value="GTPase_MnmE"/>
    <property type="match status" value="1"/>
</dbReference>
<dbReference type="AlphaFoldDB" id="A0A7S3F6E4"/>
<comment type="similarity">
    <text evidence="1 5">Belongs to the TRAFAC class TrmE-Era-EngA-EngB-Septin-like GTPase superfamily. TrmE GTPase family.</text>
</comment>
<evidence type="ECO:0000256" key="5">
    <source>
        <dbReference type="RuleBase" id="RU003313"/>
    </source>
</evidence>
<dbReference type="InterPro" id="IPR004520">
    <property type="entry name" value="GTPase_MnmE"/>
</dbReference>
<evidence type="ECO:0000256" key="2">
    <source>
        <dbReference type="ARBA" id="ARBA00022694"/>
    </source>
</evidence>
<reference evidence="7" key="1">
    <citation type="submission" date="2021-01" db="EMBL/GenBank/DDBJ databases">
        <authorList>
            <person name="Corre E."/>
            <person name="Pelletier E."/>
            <person name="Niang G."/>
            <person name="Scheremetjew M."/>
            <person name="Finn R."/>
            <person name="Kale V."/>
            <person name="Holt S."/>
            <person name="Cochrane G."/>
            <person name="Meng A."/>
            <person name="Brown T."/>
            <person name="Cohen L."/>
        </authorList>
    </citation>
    <scope>NUCLEOTIDE SEQUENCE</scope>
    <source>
        <strain evidence="7">RCC927</strain>
    </source>
</reference>
<evidence type="ECO:0000259" key="6">
    <source>
        <dbReference type="PROSITE" id="PS51709"/>
    </source>
</evidence>
<evidence type="ECO:0000313" key="7">
    <source>
        <dbReference type="EMBL" id="CAE0129731.1"/>
    </source>
</evidence>
<dbReference type="InterPro" id="IPR027266">
    <property type="entry name" value="TrmE/GcvT-like"/>
</dbReference>
<dbReference type="NCBIfam" id="TIGR00450">
    <property type="entry name" value="mnmE_trmE_thdF"/>
    <property type="match status" value="1"/>
</dbReference>
<evidence type="ECO:0000256" key="3">
    <source>
        <dbReference type="ARBA" id="ARBA00022741"/>
    </source>
</evidence>
<dbReference type="InterPro" id="IPR018948">
    <property type="entry name" value="GTP-bd_TrmE_N"/>
</dbReference>
<proteinExistence type="inferred from homology"/>
<sequence length="426" mass="44095">MGGWVPESHRAEYGYVVDGAGAVVDEVLLLPMLAPRSFTAEDVIELQGHGGAVCPERVLSACVAAGARLARPGEFSLRAYRNGRLDLTQAEAVQRLIASRTSRAADAALAAARGGLGDEVRALRDALIDVLVEVEARIDFEEELPPLDVPAVSEATSSCARRAREAAATAARGRALEQGIAVALVGRPNTGKSSLLNAWTESERSIVTAMPGTTRDVVEAPLVLADSGVPVRLLDTAGIRDAVSDEVEAIGVARSRDAAGEADAVVMVISAEEGWTDADAGVWESVADGANDVTAVLVVNKTDLRDAAEAAAGVPEAVRARFAAVVGTSALQRQGMPELEAALLAGAAAAATGGGAAWAANARQGEALLRAAGALESLEQSIATDLPLDCWTVDLREAIMTLGEVSGEEVKEEVLDRVFSTFCIGK</sequence>
<keyword evidence="4 5" id="KW-0342">GTP-binding</keyword>
<dbReference type="InterPro" id="IPR005225">
    <property type="entry name" value="Small_GTP-bd"/>
</dbReference>
<dbReference type="PANTHER" id="PTHR42714">
    <property type="entry name" value="TRNA MODIFICATION GTPASE GTPBP3"/>
    <property type="match status" value="1"/>
</dbReference>
<dbReference type="Gene3D" id="3.40.50.300">
    <property type="entry name" value="P-loop containing nucleotide triphosphate hydrolases"/>
    <property type="match status" value="1"/>
</dbReference>
<gene>
    <name evidence="7" type="ORF">PSIN1315_LOCUS2684</name>
</gene>
<organism evidence="7">
    <name type="scientific">Prasinoderma singulare</name>
    <dbReference type="NCBI Taxonomy" id="676789"/>
    <lineage>
        <taxon>Eukaryota</taxon>
        <taxon>Viridiplantae</taxon>
        <taxon>Prasinodermophyta</taxon>
        <taxon>Prasinodermophyceae</taxon>
        <taxon>Prasinodermales</taxon>
        <taxon>Prasinodermaceae</taxon>
        <taxon>Prasinoderma</taxon>
    </lineage>
</organism>
<dbReference type="InterPro" id="IPR025867">
    <property type="entry name" value="MnmE_helical"/>
</dbReference>
<dbReference type="CDD" id="cd14858">
    <property type="entry name" value="TrmE_N"/>
    <property type="match status" value="1"/>
</dbReference>
<dbReference type="InterPro" id="IPR006073">
    <property type="entry name" value="GTP-bd"/>
</dbReference>
<evidence type="ECO:0000256" key="1">
    <source>
        <dbReference type="ARBA" id="ARBA00011043"/>
    </source>
</evidence>
<dbReference type="PROSITE" id="PS51709">
    <property type="entry name" value="G_TRME"/>
    <property type="match status" value="1"/>
</dbReference>
<dbReference type="GO" id="GO:0005525">
    <property type="term" value="F:GTP binding"/>
    <property type="evidence" value="ECO:0007669"/>
    <property type="project" value="UniProtKB-KW"/>
</dbReference>
<dbReference type="GO" id="GO:0002098">
    <property type="term" value="P:tRNA wobble uridine modification"/>
    <property type="evidence" value="ECO:0007669"/>
    <property type="project" value="TreeGrafter"/>
</dbReference>
<dbReference type="Pfam" id="PF12631">
    <property type="entry name" value="MnmE_helical"/>
    <property type="match status" value="1"/>
</dbReference>
<accession>A0A7S3F6E4</accession>
<dbReference type="EMBL" id="HBHY01004049">
    <property type="protein sequence ID" value="CAE0129731.1"/>
    <property type="molecule type" value="Transcribed_RNA"/>
</dbReference>
<dbReference type="GO" id="GO:0005829">
    <property type="term" value="C:cytosol"/>
    <property type="evidence" value="ECO:0007669"/>
    <property type="project" value="TreeGrafter"/>
</dbReference>
<evidence type="ECO:0000256" key="4">
    <source>
        <dbReference type="ARBA" id="ARBA00023134"/>
    </source>
</evidence>
<protein>
    <recommendedName>
        <fullName evidence="6">TrmE-type G domain-containing protein</fullName>
    </recommendedName>
</protein>
<dbReference type="NCBIfam" id="TIGR00231">
    <property type="entry name" value="small_GTP"/>
    <property type="match status" value="1"/>
</dbReference>
<dbReference type="CDD" id="cd04164">
    <property type="entry name" value="trmE"/>
    <property type="match status" value="1"/>
</dbReference>
<dbReference type="InterPro" id="IPR031168">
    <property type="entry name" value="G_TrmE"/>
</dbReference>
<feature type="domain" description="TrmE-type G" evidence="6">
    <location>
        <begin position="179"/>
        <end position="348"/>
    </location>
</feature>
<dbReference type="PRINTS" id="PR00449">
    <property type="entry name" value="RASTRNSFRMNG"/>
</dbReference>
<dbReference type="SUPFAM" id="SSF52540">
    <property type="entry name" value="P-loop containing nucleoside triphosphate hydrolases"/>
    <property type="match status" value="1"/>
</dbReference>